<dbReference type="EMBL" id="SRPS01000067">
    <property type="protein sequence ID" value="KAG5970824.1"/>
    <property type="molecule type" value="Genomic_DNA"/>
</dbReference>
<accession>A0A9P7SPK6</accession>
<sequence length="130" mass="14159">MSAKDIMSGLSTEMAGLQIVTDEIHARTRTRHLGGLVRDFQVSITATVVDFALFESTLQDQFDLILNGGSEVICLVDDLSKESVLSHEDCRVSKEGTVHGLNEITWADILVAIDVATRPSELLHAASNSY</sequence>
<dbReference type="Proteomes" id="UP000784919">
    <property type="component" value="Unassembled WGS sequence"/>
</dbReference>
<proteinExistence type="predicted"/>
<reference evidence="1" key="1">
    <citation type="journal article" date="2020" name="bioRxiv">
        <title>Whole genome comparisons of ergot fungi reveals the divergence and evolution of species within the genus Claviceps are the result of varying mechanisms driving genome evolution and host range expansion.</title>
        <authorList>
            <person name="Wyka S.A."/>
            <person name="Mondo S.J."/>
            <person name="Liu M."/>
            <person name="Dettman J."/>
            <person name="Nalam V."/>
            <person name="Broders K.D."/>
        </authorList>
    </citation>
    <scope>NUCLEOTIDE SEQUENCE</scope>
    <source>
        <strain evidence="1">CCC 1102</strain>
    </source>
</reference>
<dbReference type="AlphaFoldDB" id="A0A9P7SPK6"/>
<gene>
    <name evidence="1" type="ORF">E4U56_007218</name>
</gene>
<evidence type="ECO:0000313" key="2">
    <source>
        <dbReference type="Proteomes" id="UP000784919"/>
    </source>
</evidence>
<comment type="caution">
    <text evidence="1">The sequence shown here is derived from an EMBL/GenBank/DDBJ whole genome shotgun (WGS) entry which is preliminary data.</text>
</comment>
<organism evidence="1 2">
    <name type="scientific">Claviceps arundinis</name>
    <dbReference type="NCBI Taxonomy" id="1623583"/>
    <lineage>
        <taxon>Eukaryota</taxon>
        <taxon>Fungi</taxon>
        <taxon>Dikarya</taxon>
        <taxon>Ascomycota</taxon>
        <taxon>Pezizomycotina</taxon>
        <taxon>Sordariomycetes</taxon>
        <taxon>Hypocreomycetidae</taxon>
        <taxon>Hypocreales</taxon>
        <taxon>Clavicipitaceae</taxon>
        <taxon>Claviceps</taxon>
    </lineage>
</organism>
<name>A0A9P7SPK6_9HYPO</name>
<protein>
    <submittedName>
        <fullName evidence="1">Uncharacterized protein</fullName>
    </submittedName>
</protein>
<dbReference type="OrthoDB" id="10522785at2759"/>
<evidence type="ECO:0000313" key="1">
    <source>
        <dbReference type="EMBL" id="KAG5970824.1"/>
    </source>
</evidence>